<dbReference type="GO" id="GO:0005634">
    <property type="term" value="C:nucleus"/>
    <property type="evidence" value="ECO:0007669"/>
    <property type="project" value="UniProtKB-SubCell"/>
</dbReference>
<dbReference type="CDD" id="cd12372">
    <property type="entry name" value="RRM_CFIm68_CFIm59"/>
    <property type="match status" value="1"/>
</dbReference>
<dbReference type="InterPro" id="IPR000504">
    <property type="entry name" value="RRM_dom"/>
</dbReference>
<keyword evidence="6" id="KW-1185">Reference proteome</keyword>
<evidence type="ECO:0000256" key="3">
    <source>
        <dbReference type="SAM" id="MobiDB-lite"/>
    </source>
</evidence>
<dbReference type="Proteomes" id="UP000249723">
    <property type="component" value="Unassembled WGS sequence"/>
</dbReference>
<sequence>MSQSAASSRYDAAHSQDDRQEQPGDSSNKYPSRLRVEPGLRHSSAPVMHSRSSGVAQSNPSAGDPLNTALYIGDMHWWTSDQHIRELCLRVGIDVPLRSISFSEHKVNGKSKGLAFVDFESHEMARKVQSWLETHDFQSKRVTTKLGAGGAGGAGVTPFRTLPKEPHVRTGVGNATRRDENSPGQVGGQSRARDSGGSRSVSDSVMWRQSKEAVEPSKSSRGNNTKPAAANNNWRSRA</sequence>
<dbReference type="OrthoDB" id="10065185at2759"/>
<protein>
    <submittedName>
        <fullName evidence="5">BZ3500_MvSof-1268-A1-R1_Chr1-3g01896 protein</fullName>
    </submittedName>
</protein>
<feature type="domain" description="RRM" evidence="4">
    <location>
        <begin position="68"/>
        <end position="149"/>
    </location>
</feature>
<dbReference type="AlphaFoldDB" id="A0A2X0KMD2"/>
<dbReference type="InterPro" id="IPR012677">
    <property type="entry name" value="Nucleotide-bd_a/b_plait_sf"/>
</dbReference>
<feature type="compositionally biased region" description="Basic and acidic residues" evidence="3">
    <location>
        <begin position="11"/>
        <end position="22"/>
    </location>
</feature>
<gene>
    <name evidence="5" type="ORF">BZ3500_MVSOF-1268-A1-R1_CHR1-3G01896</name>
</gene>
<dbReference type="GO" id="GO:0003723">
    <property type="term" value="F:RNA binding"/>
    <property type="evidence" value="ECO:0007669"/>
    <property type="project" value="UniProtKB-UniRule"/>
</dbReference>
<evidence type="ECO:0000313" key="6">
    <source>
        <dbReference type="Proteomes" id="UP000249723"/>
    </source>
</evidence>
<feature type="region of interest" description="Disordered" evidence="3">
    <location>
        <begin position="145"/>
        <end position="238"/>
    </location>
</feature>
<evidence type="ECO:0000259" key="4">
    <source>
        <dbReference type="PROSITE" id="PS50102"/>
    </source>
</evidence>
<keyword evidence="2" id="KW-0694">RNA-binding</keyword>
<dbReference type="InterPro" id="IPR034772">
    <property type="entry name" value="CPSF6/7"/>
</dbReference>
<dbReference type="STRING" id="289078.A0A2X0KMD2"/>
<dbReference type="SMART" id="SM00360">
    <property type="entry name" value="RRM"/>
    <property type="match status" value="1"/>
</dbReference>
<dbReference type="Pfam" id="PF00076">
    <property type="entry name" value="RRM_1"/>
    <property type="match status" value="1"/>
</dbReference>
<reference evidence="6" key="1">
    <citation type="submission" date="2016-10" db="EMBL/GenBank/DDBJ databases">
        <authorList>
            <person name="Jeantristanb JTB J.-T."/>
            <person name="Ricardo R."/>
        </authorList>
    </citation>
    <scope>NUCLEOTIDE SEQUENCE [LARGE SCALE GENOMIC DNA]</scope>
</reference>
<dbReference type="Gene3D" id="3.30.70.330">
    <property type="match status" value="1"/>
</dbReference>
<organism evidence="5 6">
    <name type="scientific">Microbotryum saponariae</name>
    <dbReference type="NCBI Taxonomy" id="289078"/>
    <lineage>
        <taxon>Eukaryota</taxon>
        <taxon>Fungi</taxon>
        <taxon>Dikarya</taxon>
        <taxon>Basidiomycota</taxon>
        <taxon>Pucciniomycotina</taxon>
        <taxon>Microbotryomycetes</taxon>
        <taxon>Microbotryales</taxon>
        <taxon>Microbotryaceae</taxon>
        <taxon>Microbotryum</taxon>
    </lineage>
</organism>
<dbReference type="PROSITE" id="PS50102">
    <property type="entry name" value="RRM"/>
    <property type="match status" value="1"/>
</dbReference>
<feature type="compositionally biased region" description="Polar residues" evidence="3">
    <location>
        <begin position="50"/>
        <end position="61"/>
    </location>
</feature>
<evidence type="ECO:0000313" key="5">
    <source>
        <dbReference type="EMBL" id="SCZ90291.1"/>
    </source>
</evidence>
<dbReference type="PANTHER" id="PTHR23204">
    <property type="entry name" value="CLEAVAGE AND POLYADENYLATION SPECIFIC FACTOR"/>
    <property type="match status" value="1"/>
</dbReference>
<dbReference type="EMBL" id="FMWP01000014">
    <property type="protein sequence ID" value="SCZ90291.1"/>
    <property type="molecule type" value="Genomic_DNA"/>
</dbReference>
<comment type="similarity">
    <text evidence="1">Belongs to the RRM CPSF6/7 family.</text>
</comment>
<proteinExistence type="inferred from homology"/>
<accession>A0A2X0KMD2</accession>
<name>A0A2X0KMD2_9BASI</name>
<evidence type="ECO:0000256" key="2">
    <source>
        <dbReference type="PROSITE-ProRule" id="PRU00176"/>
    </source>
</evidence>
<dbReference type="InterPro" id="IPR035979">
    <property type="entry name" value="RBD_domain_sf"/>
</dbReference>
<feature type="compositionally biased region" description="Polar residues" evidence="3">
    <location>
        <begin position="217"/>
        <end position="238"/>
    </location>
</feature>
<feature type="region of interest" description="Disordered" evidence="3">
    <location>
        <begin position="1"/>
        <end position="62"/>
    </location>
</feature>
<evidence type="ECO:0000256" key="1">
    <source>
        <dbReference type="ARBA" id="ARBA00006265"/>
    </source>
</evidence>
<dbReference type="GO" id="GO:0006397">
    <property type="term" value="P:mRNA processing"/>
    <property type="evidence" value="ECO:0007669"/>
    <property type="project" value="UniProtKB-KW"/>
</dbReference>
<dbReference type="SUPFAM" id="SSF54928">
    <property type="entry name" value="RNA-binding domain, RBD"/>
    <property type="match status" value="1"/>
</dbReference>